<dbReference type="GeneID" id="19191188"/>
<proteinExistence type="predicted"/>
<dbReference type="RefSeq" id="XP_007745261.1">
    <property type="nucleotide sequence ID" value="XM_007747071.1"/>
</dbReference>
<evidence type="ECO:0008006" key="3">
    <source>
        <dbReference type="Google" id="ProtNLM"/>
    </source>
</evidence>
<protein>
    <recommendedName>
        <fullName evidence="3">SnoaL-like domain-containing protein</fullName>
    </recommendedName>
</protein>
<evidence type="ECO:0000313" key="1">
    <source>
        <dbReference type="EMBL" id="EXJ70409.1"/>
    </source>
</evidence>
<dbReference type="SUPFAM" id="SSF54427">
    <property type="entry name" value="NTF2-like"/>
    <property type="match status" value="1"/>
</dbReference>
<dbReference type="InterPro" id="IPR032710">
    <property type="entry name" value="NTF2-like_dom_sf"/>
</dbReference>
<evidence type="ECO:0000313" key="2">
    <source>
        <dbReference type="Proteomes" id="UP000019471"/>
    </source>
</evidence>
<reference evidence="1 2" key="1">
    <citation type="submission" date="2013-03" db="EMBL/GenBank/DDBJ databases">
        <title>The Genome Sequence of Cladophialophora psammophila CBS 110553.</title>
        <authorList>
            <consortium name="The Broad Institute Genomics Platform"/>
            <person name="Cuomo C."/>
            <person name="de Hoog S."/>
            <person name="Gorbushina A."/>
            <person name="Walker B."/>
            <person name="Young S.K."/>
            <person name="Zeng Q."/>
            <person name="Gargeya S."/>
            <person name="Fitzgerald M."/>
            <person name="Haas B."/>
            <person name="Abouelleil A."/>
            <person name="Allen A.W."/>
            <person name="Alvarado L."/>
            <person name="Arachchi H.M."/>
            <person name="Berlin A.M."/>
            <person name="Chapman S.B."/>
            <person name="Gainer-Dewar J."/>
            <person name="Goldberg J."/>
            <person name="Griggs A."/>
            <person name="Gujja S."/>
            <person name="Hansen M."/>
            <person name="Howarth C."/>
            <person name="Imamovic A."/>
            <person name="Ireland A."/>
            <person name="Larimer J."/>
            <person name="McCowan C."/>
            <person name="Murphy C."/>
            <person name="Pearson M."/>
            <person name="Poon T.W."/>
            <person name="Priest M."/>
            <person name="Roberts A."/>
            <person name="Saif S."/>
            <person name="Shea T."/>
            <person name="Sisk P."/>
            <person name="Sykes S."/>
            <person name="Wortman J."/>
            <person name="Nusbaum C."/>
            <person name="Birren B."/>
        </authorList>
    </citation>
    <scope>NUCLEOTIDE SEQUENCE [LARGE SCALE GENOMIC DNA]</scope>
    <source>
        <strain evidence="1 2">CBS 110553</strain>
    </source>
</reference>
<keyword evidence="2" id="KW-1185">Reference proteome</keyword>
<feature type="non-terminal residue" evidence="1">
    <location>
        <position position="1"/>
    </location>
</feature>
<comment type="caution">
    <text evidence="1">The sequence shown here is derived from an EMBL/GenBank/DDBJ whole genome shotgun (WGS) entry which is preliminary data.</text>
</comment>
<gene>
    <name evidence="1" type="ORF">A1O5_06477</name>
</gene>
<accession>W9XJ79</accession>
<dbReference type="Gene3D" id="3.10.450.50">
    <property type="match status" value="1"/>
</dbReference>
<sequence length="81" mass="8965">TATRDNYTFENKSSIQALIPDLFATFFRIWDDPGSTDDFLSFFTPDAHLVFSPSVPAKGRSVIQQFSDNMIHPEAGPVGAL</sequence>
<dbReference type="HOGENOM" id="CLU_2580210_0_0_1"/>
<name>W9XJ79_9EURO</name>
<dbReference type="Proteomes" id="UP000019471">
    <property type="component" value="Unassembled WGS sequence"/>
</dbReference>
<dbReference type="AlphaFoldDB" id="W9XJ79"/>
<dbReference type="EMBL" id="AMGX01000009">
    <property type="protein sequence ID" value="EXJ70409.1"/>
    <property type="molecule type" value="Genomic_DNA"/>
</dbReference>
<organism evidence="1 2">
    <name type="scientific">Cladophialophora psammophila CBS 110553</name>
    <dbReference type="NCBI Taxonomy" id="1182543"/>
    <lineage>
        <taxon>Eukaryota</taxon>
        <taxon>Fungi</taxon>
        <taxon>Dikarya</taxon>
        <taxon>Ascomycota</taxon>
        <taxon>Pezizomycotina</taxon>
        <taxon>Eurotiomycetes</taxon>
        <taxon>Chaetothyriomycetidae</taxon>
        <taxon>Chaetothyriales</taxon>
        <taxon>Herpotrichiellaceae</taxon>
        <taxon>Cladophialophora</taxon>
    </lineage>
</organism>